<proteinExistence type="predicted"/>
<name>A0A3B0XSJ1_9ZZZZ</name>
<dbReference type="Pfam" id="PF20582">
    <property type="entry name" value="UPF0758_N"/>
    <property type="match status" value="1"/>
</dbReference>
<evidence type="ECO:0000259" key="1">
    <source>
        <dbReference type="Pfam" id="PF20582"/>
    </source>
</evidence>
<feature type="domain" description="UPF0758" evidence="1">
    <location>
        <begin position="3"/>
        <end position="80"/>
    </location>
</feature>
<reference evidence="2" key="1">
    <citation type="submission" date="2018-06" db="EMBL/GenBank/DDBJ databases">
        <authorList>
            <person name="Zhirakovskaya E."/>
        </authorList>
    </citation>
    <scope>NUCLEOTIDE SEQUENCE</scope>
</reference>
<dbReference type="AlphaFoldDB" id="A0A3B0XSJ1"/>
<organism evidence="2">
    <name type="scientific">hydrothermal vent metagenome</name>
    <dbReference type="NCBI Taxonomy" id="652676"/>
    <lineage>
        <taxon>unclassified sequences</taxon>
        <taxon>metagenomes</taxon>
        <taxon>ecological metagenomes</taxon>
    </lineage>
</organism>
<dbReference type="InterPro" id="IPR046778">
    <property type="entry name" value="UPF0758_N"/>
</dbReference>
<sequence>MPITDWPIEERPREKLLAKGSRSLSDAELLAIFLRTGTRGKTAVDISVDLLEGFNGLRRLLQADLEQFCKYHGLGVAKYVQLQ</sequence>
<dbReference type="InterPro" id="IPR001405">
    <property type="entry name" value="UPF0758"/>
</dbReference>
<protein>
    <submittedName>
        <fullName evidence="2">UPF0758 family protein</fullName>
    </submittedName>
</protein>
<feature type="non-terminal residue" evidence="2">
    <location>
        <position position="83"/>
    </location>
</feature>
<dbReference type="PANTHER" id="PTHR30471:SF3">
    <property type="entry name" value="UPF0758 PROTEIN YEES-RELATED"/>
    <property type="match status" value="1"/>
</dbReference>
<dbReference type="EMBL" id="UOFJ01000209">
    <property type="protein sequence ID" value="VAW66182.1"/>
    <property type="molecule type" value="Genomic_DNA"/>
</dbReference>
<accession>A0A3B0XSJ1</accession>
<dbReference type="SUPFAM" id="SSF47781">
    <property type="entry name" value="RuvA domain 2-like"/>
    <property type="match status" value="1"/>
</dbReference>
<gene>
    <name evidence="2" type="ORF">MNBD_GAMMA10-2181</name>
</gene>
<evidence type="ECO:0000313" key="2">
    <source>
        <dbReference type="EMBL" id="VAW66182.1"/>
    </source>
</evidence>
<dbReference type="PANTHER" id="PTHR30471">
    <property type="entry name" value="DNA REPAIR PROTEIN RADC"/>
    <property type="match status" value="1"/>
</dbReference>
<dbReference type="InterPro" id="IPR010994">
    <property type="entry name" value="RuvA_2-like"/>
</dbReference>